<dbReference type="EMBL" id="CYGX02000012">
    <property type="protein sequence ID" value="SIT37554.1"/>
    <property type="molecule type" value="Genomic_DNA"/>
</dbReference>
<organism evidence="1 2">
    <name type="scientific">Paraburkholderia ribeironis</name>
    <dbReference type="NCBI Taxonomy" id="1247936"/>
    <lineage>
        <taxon>Bacteria</taxon>
        <taxon>Pseudomonadati</taxon>
        <taxon>Pseudomonadota</taxon>
        <taxon>Betaproteobacteria</taxon>
        <taxon>Burkholderiales</taxon>
        <taxon>Burkholderiaceae</taxon>
        <taxon>Paraburkholderia</taxon>
    </lineage>
</organism>
<evidence type="ECO:0000313" key="1">
    <source>
        <dbReference type="EMBL" id="SIT37554.1"/>
    </source>
</evidence>
<gene>
    <name evidence="1" type="ORF">BN2475_120091</name>
</gene>
<reference evidence="1 2" key="1">
    <citation type="submission" date="2016-12" db="EMBL/GenBank/DDBJ databases">
        <authorList>
            <person name="Song W.-J."/>
            <person name="Kurnit D.M."/>
        </authorList>
    </citation>
    <scope>NUCLEOTIDE SEQUENCE [LARGE SCALE GENOMIC DNA]</scope>
    <source>
        <strain evidence="1 2">STM7296</strain>
    </source>
</reference>
<keyword evidence="2" id="KW-1185">Reference proteome</keyword>
<dbReference type="Proteomes" id="UP000187012">
    <property type="component" value="Unassembled WGS sequence"/>
</dbReference>
<protein>
    <submittedName>
        <fullName evidence="1">Uncharacterized protein</fullName>
    </submittedName>
</protein>
<name>A0A1N7RR31_9BURK</name>
<evidence type="ECO:0000313" key="2">
    <source>
        <dbReference type="Proteomes" id="UP000187012"/>
    </source>
</evidence>
<proteinExistence type="predicted"/>
<dbReference type="AlphaFoldDB" id="A0A1N7RR31"/>
<sequence>MSHLSITRLVLDSARTIDKPIDFNAEGCSSSIARSNLPGTKYHQSSLSPCDLRIGLNSANREQFSLRLRARR</sequence>
<accession>A0A1N7RR31</accession>